<gene>
    <name evidence="1" type="ORF">SAMN04489752_2039</name>
</gene>
<sequence>MKVPVRLAAYGAGLVVAFGAAFGLAGVAVPDSVVTAWAKSSDSNAHGEGHSDTEEQNMEHAMNGVSASAAGYILSPVTAPSGTNDAGTLSFRILDEDGQPVTEYTTTHEKDLHLIVVRTDGTQFRHVHPDLDEATGTWSESSWSWDEAGTYRVYADFTAGQDAEGVTLTRAVEVAGDYAPVEATVSRTVEVDGYTVTLDGDLAAGSTSELTATVERNGKPVTALQPYLGAYGHLVALREGDLAYLHVHPAGEEPKAGSTGGPDVGFAAEVPTAGRYLLYLDFQVDGQVRTARFVVDAGHGDGTQADDESHSGGH</sequence>
<dbReference type="OrthoDB" id="128043at2"/>
<protein>
    <recommendedName>
        <fullName evidence="3">Heavy-metal-associated domain-containing protein</fullName>
    </recommendedName>
</protein>
<name>A0A1H1TF53_9MICO</name>
<evidence type="ECO:0008006" key="3">
    <source>
        <dbReference type="Google" id="ProtNLM"/>
    </source>
</evidence>
<keyword evidence="2" id="KW-1185">Reference proteome</keyword>
<dbReference type="STRING" id="1136497.SAMN04489752_2039"/>
<organism evidence="1 2">
    <name type="scientific">Brevibacterium siliguriense</name>
    <dbReference type="NCBI Taxonomy" id="1136497"/>
    <lineage>
        <taxon>Bacteria</taxon>
        <taxon>Bacillati</taxon>
        <taxon>Actinomycetota</taxon>
        <taxon>Actinomycetes</taxon>
        <taxon>Micrococcales</taxon>
        <taxon>Brevibacteriaceae</taxon>
        <taxon>Brevibacterium</taxon>
    </lineage>
</organism>
<dbReference type="Proteomes" id="UP000199597">
    <property type="component" value="Chromosome I"/>
</dbReference>
<dbReference type="RefSeq" id="WP_092013191.1">
    <property type="nucleotide sequence ID" value="NZ_LT629766.1"/>
</dbReference>
<accession>A0A1H1TF53</accession>
<evidence type="ECO:0000313" key="1">
    <source>
        <dbReference type="EMBL" id="SDS58853.1"/>
    </source>
</evidence>
<reference evidence="2" key="1">
    <citation type="submission" date="2016-10" db="EMBL/GenBank/DDBJ databases">
        <authorList>
            <person name="Varghese N."/>
            <person name="Submissions S."/>
        </authorList>
    </citation>
    <scope>NUCLEOTIDE SEQUENCE [LARGE SCALE GENOMIC DNA]</scope>
    <source>
        <strain evidence="2">DSM 23676</strain>
    </source>
</reference>
<proteinExistence type="predicted"/>
<dbReference type="EMBL" id="LT629766">
    <property type="protein sequence ID" value="SDS58853.1"/>
    <property type="molecule type" value="Genomic_DNA"/>
</dbReference>
<dbReference type="AlphaFoldDB" id="A0A1H1TF53"/>
<evidence type="ECO:0000313" key="2">
    <source>
        <dbReference type="Proteomes" id="UP000199597"/>
    </source>
</evidence>